<organism evidence="3 4">
    <name type="scientific">Candidatus Muproteobacteria bacterium RIFCSPLOWO2_01_FULL_60_18</name>
    <dbReference type="NCBI Taxonomy" id="1817768"/>
    <lineage>
        <taxon>Bacteria</taxon>
        <taxon>Pseudomonadati</taxon>
        <taxon>Pseudomonadota</taxon>
        <taxon>Candidatus Muproteobacteria</taxon>
    </lineage>
</organism>
<protein>
    <submittedName>
        <fullName evidence="3">Uncharacterized protein</fullName>
    </submittedName>
</protein>
<dbReference type="GO" id="GO:0005506">
    <property type="term" value="F:iron ion binding"/>
    <property type="evidence" value="ECO:0007669"/>
    <property type="project" value="InterPro"/>
</dbReference>
<accession>A0A1F6U0N3</accession>
<evidence type="ECO:0000313" key="3">
    <source>
        <dbReference type="EMBL" id="OGI50890.1"/>
    </source>
</evidence>
<dbReference type="Proteomes" id="UP000179037">
    <property type="component" value="Unassembled WGS sequence"/>
</dbReference>
<dbReference type="SUPFAM" id="SSF47175">
    <property type="entry name" value="Cytochromes"/>
    <property type="match status" value="1"/>
</dbReference>
<dbReference type="EMBL" id="MFTC01000057">
    <property type="protein sequence ID" value="OGI50890.1"/>
    <property type="molecule type" value="Genomic_DNA"/>
</dbReference>
<feature type="region of interest" description="Disordered" evidence="1">
    <location>
        <begin position="89"/>
        <end position="112"/>
    </location>
</feature>
<sequence length="112" mass="12796">MPEIPLEFRDNRLFTELPSKGHIMKQFKTRRLMLTGMLLAMLAPLALSAAEPEDIIKYRQNMMKSIGGHTSAAGAIVQGKVDYKTHLARRQARRVQGQRAHQQPRYKHLSTD</sequence>
<evidence type="ECO:0000256" key="1">
    <source>
        <dbReference type="SAM" id="MobiDB-lite"/>
    </source>
</evidence>
<dbReference type="GO" id="GO:0022900">
    <property type="term" value="P:electron transport chain"/>
    <property type="evidence" value="ECO:0007669"/>
    <property type="project" value="InterPro"/>
</dbReference>
<reference evidence="3 4" key="1">
    <citation type="journal article" date="2016" name="Nat. Commun.">
        <title>Thousands of microbial genomes shed light on interconnected biogeochemical processes in an aquifer system.</title>
        <authorList>
            <person name="Anantharaman K."/>
            <person name="Brown C.T."/>
            <person name="Hug L.A."/>
            <person name="Sharon I."/>
            <person name="Castelle C.J."/>
            <person name="Probst A.J."/>
            <person name="Thomas B.C."/>
            <person name="Singh A."/>
            <person name="Wilkins M.J."/>
            <person name="Karaoz U."/>
            <person name="Brodie E.L."/>
            <person name="Williams K.H."/>
            <person name="Hubbard S.S."/>
            <person name="Banfield J.F."/>
        </authorList>
    </citation>
    <scope>NUCLEOTIDE SEQUENCE [LARGE SCALE GENOMIC DNA]</scope>
</reference>
<dbReference type="STRING" id="1817768.A3A87_03300"/>
<keyword evidence="2" id="KW-0732">Signal</keyword>
<proteinExistence type="predicted"/>
<feature type="signal peptide" evidence="2">
    <location>
        <begin position="1"/>
        <end position="49"/>
    </location>
</feature>
<evidence type="ECO:0000256" key="2">
    <source>
        <dbReference type="SAM" id="SignalP"/>
    </source>
</evidence>
<dbReference type="InterPro" id="IPR010980">
    <property type="entry name" value="Cyt_c/b562"/>
</dbReference>
<gene>
    <name evidence="3" type="ORF">A3A87_03300</name>
</gene>
<dbReference type="Gene3D" id="1.20.120.10">
    <property type="entry name" value="Cytochrome c/b562"/>
    <property type="match status" value="1"/>
</dbReference>
<dbReference type="GO" id="GO:0020037">
    <property type="term" value="F:heme binding"/>
    <property type="evidence" value="ECO:0007669"/>
    <property type="project" value="InterPro"/>
</dbReference>
<comment type="caution">
    <text evidence="3">The sequence shown here is derived from an EMBL/GenBank/DDBJ whole genome shotgun (WGS) entry which is preliminary data.</text>
</comment>
<evidence type="ECO:0000313" key="4">
    <source>
        <dbReference type="Proteomes" id="UP000179037"/>
    </source>
</evidence>
<dbReference type="GO" id="GO:0009055">
    <property type="term" value="F:electron transfer activity"/>
    <property type="evidence" value="ECO:0007669"/>
    <property type="project" value="InterPro"/>
</dbReference>
<name>A0A1F6U0N3_9PROT</name>
<feature type="chain" id="PRO_5009526926" evidence="2">
    <location>
        <begin position="50"/>
        <end position="112"/>
    </location>
</feature>
<feature type="compositionally biased region" description="Basic residues" evidence="1">
    <location>
        <begin position="102"/>
        <end position="112"/>
    </location>
</feature>
<dbReference type="AlphaFoldDB" id="A0A1F6U0N3"/>